<dbReference type="InterPro" id="IPR033133">
    <property type="entry name" value="PUM-HD"/>
</dbReference>
<dbReference type="PANTHER" id="PTHR47093:SF1">
    <property type="entry name" value="PROTEIN JSN1-RELATED"/>
    <property type="match status" value="1"/>
</dbReference>
<dbReference type="GO" id="GO:0000288">
    <property type="term" value="P:nuclear-transcribed mRNA catabolic process, deadenylation-dependent decay"/>
    <property type="evidence" value="ECO:0007669"/>
    <property type="project" value="TreeGrafter"/>
</dbReference>
<proteinExistence type="predicted"/>
<gene>
    <name evidence="2" type="primary">ABSGL_03940.1 scaffold 4693</name>
</gene>
<organism evidence="2">
    <name type="scientific">Absidia glauca</name>
    <name type="common">Pin mould</name>
    <dbReference type="NCBI Taxonomy" id="4829"/>
    <lineage>
        <taxon>Eukaryota</taxon>
        <taxon>Fungi</taxon>
        <taxon>Fungi incertae sedis</taxon>
        <taxon>Mucoromycota</taxon>
        <taxon>Mucoromycotina</taxon>
        <taxon>Mucoromycetes</taxon>
        <taxon>Mucorales</taxon>
        <taxon>Cunninghamellaceae</taxon>
        <taxon>Absidia</taxon>
    </lineage>
</organism>
<evidence type="ECO:0000259" key="1">
    <source>
        <dbReference type="PROSITE" id="PS50303"/>
    </source>
</evidence>
<dbReference type="EMBL" id="LT552071">
    <property type="protein sequence ID" value="SAL98411.1"/>
    <property type="molecule type" value="Genomic_DNA"/>
</dbReference>
<dbReference type="OrthoDB" id="2017782at2759"/>
<dbReference type="InterPro" id="IPR016024">
    <property type="entry name" value="ARM-type_fold"/>
</dbReference>
<dbReference type="InParanoid" id="A0A168MF37"/>
<keyword evidence="3" id="KW-1185">Reference proteome</keyword>
<dbReference type="PANTHER" id="PTHR47093">
    <property type="entry name" value="PROTEIN JSN1-RELATED"/>
    <property type="match status" value="1"/>
</dbReference>
<dbReference type="InterPro" id="IPR011989">
    <property type="entry name" value="ARM-like"/>
</dbReference>
<dbReference type="PROSITE" id="PS50303">
    <property type="entry name" value="PUM_HD"/>
    <property type="match status" value="1"/>
</dbReference>
<dbReference type="Gene3D" id="1.25.10.10">
    <property type="entry name" value="Leucine-rich Repeat Variant"/>
    <property type="match status" value="1"/>
</dbReference>
<dbReference type="Proteomes" id="UP000078561">
    <property type="component" value="Unassembled WGS sequence"/>
</dbReference>
<sequence length="189" mass="20672">MGSSSNQFIFDAMVEKQHYIAQGRFGARAMRGILDSDLVTDDQRIFVAAALTQNATSLATNPNGALILAWLIDSPKLNIPLQPIALRLASQLTKLCTHKVGSQTILKLVNHERSLDGQDSVVRQLLNDDTVLMDILMDQARGVGVVHKLVLGSRQVALAAKVHALLTRNTAACYKKLKDDCWDIMAPVN</sequence>
<accession>A0A168MF37</accession>
<dbReference type="AlphaFoldDB" id="A0A168MF37"/>
<evidence type="ECO:0000313" key="3">
    <source>
        <dbReference type="Proteomes" id="UP000078561"/>
    </source>
</evidence>
<dbReference type="GO" id="GO:0003723">
    <property type="term" value="F:RNA binding"/>
    <property type="evidence" value="ECO:0007669"/>
    <property type="project" value="InterPro"/>
</dbReference>
<reference evidence="2" key="1">
    <citation type="submission" date="2016-04" db="EMBL/GenBank/DDBJ databases">
        <authorList>
            <person name="Evans L.H."/>
            <person name="Alamgir A."/>
            <person name="Owens N."/>
            <person name="Weber N.D."/>
            <person name="Virtaneva K."/>
            <person name="Barbian K."/>
            <person name="Babar A."/>
            <person name="Rosenke K."/>
        </authorList>
    </citation>
    <scope>NUCLEOTIDE SEQUENCE [LARGE SCALE GENOMIC DNA]</scope>
    <source>
        <strain evidence="2">CBS 101.48</strain>
    </source>
</reference>
<dbReference type="SUPFAM" id="SSF48371">
    <property type="entry name" value="ARM repeat"/>
    <property type="match status" value="1"/>
</dbReference>
<protein>
    <recommendedName>
        <fullName evidence="1">PUM-HD domain-containing protein</fullName>
    </recommendedName>
</protein>
<dbReference type="STRING" id="4829.A0A168MF37"/>
<evidence type="ECO:0000313" key="2">
    <source>
        <dbReference type="EMBL" id="SAL98411.1"/>
    </source>
</evidence>
<dbReference type="InterPro" id="IPR052645">
    <property type="entry name" value="Pumilio_domain_protein"/>
</dbReference>
<feature type="domain" description="PUM-HD" evidence="1">
    <location>
        <begin position="1"/>
        <end position="189"/>
    </location>
</feature>
<name>A0A168MF37_ABSGL</name>